<keyword evidence="2" id="KW-1185">Reference proteome</keyword>
<dbReference type="Proteomes" id="UP000265520">
    <property type="component" value="Unassembled WGS sequence"/>
</dbReference>
<dbReference type="AlphaFoldDB" id="A0A392RJA6"/>
<organism evidence="1 2">
    <name type="scientific">Trifolium medium</name>
    <dbReference type="NCBI Taxonomy" id="97028"/>
    <lineage>
        <taxon>Eukaryota</taxon>
        <taxon>Viridiplantae</taxon>
        <taxon>Streptophyta</taxon>
        <taxon>Embryophyta</taxon>
        <taxon>Tracheophyta</taxon>
        <taxon>Spermatophyta</taxon>
        <taxon>Magnoliopsida</taxon>
        <taxon>eudicotyledons</taxon>
        <taxon>Gunneridae</taxon>
        <taxon>Pentapetalae</taxon>
        <taxon>rosids</taxon>
        <taxon>fabids</taxon>
        <taxon>Fabales</taxon>
        <taxon>Fabaceae</taxon>
        <taxon>Papilionoideae</taxon>
        <taxon>50 kb inversion clade</taxon>
        <taxon>NPAAA clade</taxon>
        <taxon>Hologalegina</taxon>
        <taxon>IRL clade</taxon>
        <taxon>Trifolieae</taxon>
        <taxon>Trifolium</taxon>
    </lineage>
</organism>
<dbReference type="EMBL" id="LXQA010231979">
    <property type="protein sequence ID" value="MCI36242.1"/>
    <property type="molecule type" value="Genomic_DNA"/>
</dbReference>
<feature type="non-terminal residue" evidence="1">
    <location>
        <position position="1"/>
    </location>
</feature>
<name>A0A392RJA6_9FABA</name>
<proteinExistence type="predicted"/>
<reference evidence="1 2" key="1">
    <citation type="journal article" date="2018" name="Front. Plant Sci.">
        <title>Red Clover (Trifolium pratense) and Zigzag Clover (T. medium) - A Picture of Genomic Similarities and Differences.</title>
        <authorList>
            <person name="Dluhosova J."/>
            <person name="Istvanek J."/>
            <person name="Nedelnik J."/>
            <person name="Repkova J."/>
        </authorList>
    </citation>
    <scope>NUCLEOTIDE SEQUENCE [LARGE SCALE GENOMIC DNA]</scope>
    <source>
        <strain evidence="2">cv. 10/8</strain>
        <tissue evidence="1">Leaf</tissue>
    </source>
</reference>
<protein>
    <submittedName>
        <fullName evidence="1">Uncharacterized protein</fullName>
    </submittedName>
</protein>
<sequence length="60" mass="6991">KGEGRCDAAEGWIAETGCRKKRDTRIAKRRRKRAACEAESELKGVWQRDRKLKKFEKKGN</sequence>
<evidence type="ECO:0000313" key="1">
    <source>
        <dbReference type="EMBL" id="MCI36242.1"/>
    </source>
</evidence>
<accession>A0A392RJA6</accession>
<comment type="caution">
    <text evidence="1">The sequence shown here is derived from an EMBL/GenBank/DDBJ whole genome shotgun (WGS) entry which is preliminary data.</text>
</comment>
<evidence type="ECO:0000313" key="2">
    <source>
        <dbReference type="Proteomes" id="UP000265520"/>
    </source>
</evidence>